<dbReference type="InterPro" id="IPR002559">
    <property type="entry name" value="Transposase_11"/>
</dbReference>
<evidence type="ECO:0000259" key="1">
    <source>
        <dbReference type="Pfam" id="PF01609"/>
    </source>
</evidence>
<proteinExistence type="predicted"/>
<reference evidence="4" key="1">
    <citation type="submission" date="2021-01" db="EMBL/GenBank/DDBJ databases">
        <title>Genome public.</title>
        <authorList>
            <person name="Liu C."/>
            <person name="Sun Q."/>
        </authorList>
    </citation>
    <scope>NUCLEOTIDE SEQUENCE [LARGE SCALE GENOMIC DNA]</scope>
    <source>
        <strain evidence="4">YIM B02556</strain>
    </source>
</reference>
<dbReference type="RefSeq" id="WP_200190704.1">
    <property type="nucleotide sequence ID" value="NZ_JAENHM010000011.1"/>
</dbReference>
<dbReference type="PANTHER" id="PTHR30007">
    <property type="entry name" value="PHP DOMAIN PROTEIN"/>
    <property type="match status" value="1"/>
</dbReference>
<gene>
    <name evidence="3" type="ORF">JHL17_03690</name>
</gene>
<dbReference type="InterPro" id="IPR025161">
    <property type="entry name" value="IS402-like_dom"/>
</dbReference>
<organism evidence="3 4">
    <name type="scientific">Azospirillum endophyticum</name>
    <dbReference type="NCBI Taxonomy" id="2800326"/>
    <lineage>
        <taxon>Bacteria</taxon>
        <taxon>Pseudomonadati</taxon>
        <taxon>Pseudomonadota</taxon>
        <taxon>Alphaproteobacteria</taxon>
        <taxon>Rhodospirillales</taxon>
        <taxon>Azospirillaceae</taxon>
        <taxon>Azospirillum</taxon>
    </lineage>
</organism>
<keyword evidence="4" id="KW-1185">Reference proteome</keyword>
<evidence type="ECO:0000313" key="4">
    <source>
        <dbReference type="Proteomes" id="UP000652760"/>
    </source>
</evidence>
<name>A0ABS1EZC9_9PROT</name>
<protein>
    <submittedName>
        <fullName evidence="3">IS5 family transposase</fullName>
    </submittedName>
</protein>
<evidence type="ECO:0000313" key="3">
    <source>
        <dbReference type="EMBL" id="MBK1836506.1"/>
    </source>
</evidence>
<dbReference type="Pfam" id="PF13340">
    <property type="entry name" value="DUF4096"/>
    <property type="match status" value="1"/>
</dbReference>
<dbReference type="EMBL" id="JAENHM010000011">
    <property type="protein sequence ID" value="MBK1836506.1"/>
    <property type="molecule type" value="Genomic_DNA"/>
</dbReference>
<dbReference type="Pfam" id="PF01609">
    <property type="entry name" value="DDE_Tnp_1"/>
    <property type="match status" value="1"/>
</dbReference>
<evidence type="ECO:0000259" key="2">
    <source>
        <dbReference type="Pfam" id="PF13340"/>
    </source>
</evidence>
<dbReference type="NCBIfam" id="NF033580">
    <property type="entry name" value="transpos_IS5_3"/>
    <property type="match status" value="1"/>
</dbReference>
<dbReference type="Proteomes" id="UP000652760">
    <property type="component" value="Unassembled WGS sequence"/>
</dbReference>
<dbReference type="PANTHER" id="PTHR30007:SF0">
    <property type="entry name" value="TRANSPOSASE"/>
    <property type="match status" value="1"/>
</dbReference>
<accession>A0ABS1EZC9</accession>
<sequence length="277" mass="31336">MVWSEITRPNYERKELRYASDTTEAEWAVLSPHLPSPCQRGRPRKVDLRTIVNAILYIATTGCQWRMLPKEFPAWTTVQGYFYRWRDDGFWSTINHHLVGAAREAMGREASPTAGVIDSQSVKTTEAGGPRGYDAGKCTKGRKRHILTDTTGFLVAAIVHAADVQDRDGAPMLLASMRQTHPWLRHVFADGGYAGPKLETALRAMGEWTLEIIKRSDTAKGFELLPRRWVVERTIAWLNRNRRLAKDFEATLESALAWLMIASVKLLSRRIARASTT</sequence>
<feature type="domain" description="Transposase IS4-like" evidence="1">
    <location>
        <begin position="112"/>
        <end position="262"/>
    </location>
</feature>
<comment type="caution">
    <text evidence="3">The sequence shown here is derived from an EMBL/GenBank/DDBJ whole genome shotgun (WGS) entry which is preliminary data.</text>
</comment>
<feature type="domain" description="Insertion element IS402-like" evidence="2">
    <location>
        <begin position="23"/>
        <end position="94"/>
    </location>
</feature>